<accession>A0A0N0XSA0</accession>
<feature type="compositionally biased region" description="Gly residues" evidence="1">
    <location>
        <begin position="47"/>
        <end position="56"/>
    </location>
</feature>
<name>A0A0N0XSA0_9ACTN</name>
<organism evidence="3 4">
    <name type="scientific">Streptomyces chattanoogensis</name>
    <dbReference type="NCBI Taxonomy" id="66876"/>
    <lineage>
        <taxon>Bacteria</taxon>
        <taxon>Bacillati</taxon>
        <taxon>Actinomycetota</taxon>
        <taxon>Actinomycetes</taxon>
        <taxon>Kitasatosporales</taxon>
        <taxon>Streptomycetaceae</taxon>
        <taxon>Streptomyces</taxon>
    </lineage>
</organism>
<comment type="caution">
    <text evidence="3">The sequence shown here is derived from an EMBL/GenBank/DDBJ whole genome shotgun (WGS) entry which is preliminary data.</text>
</comment>
<feature type="region of interest" description="Disordered" evidence="1">
    <location>
        <begin position="242"/>
        <end position="262"/>
    </location>
</feature>
<proteinExistence type="predicted"/>
<keyword evidence="3" id="KW-0808">Transferase</keyword>
<evidence type="ECO:0000313" key="4">
    <source>
        <dbReference type="Proteomes" id="UP000037982"/>
    </source>
</evidence>
<evidence type="ECO:0000256" key="2">
    <source>
        <dbReference type="SAM" id="SignalP"/>
    </source>
</evidence>
<feature type="chain" id="PRO_5005863517" evidence="2">
    <location>
        <begin position="31"/>
        <end position="262"/>
    </location>
</feature>
<keyword evidence="3" id="KW-0418">Kinase</keyword>
<dbReference type="Proteomes" id="UP000037982">
    <property type="component" value="Unassembled WGS sequence"/>
</dbReference>
<dbReference type="AlphaFoldDB" id="A0A0N0XSA0"/>
<dbReference type="EMBL" id="LGKG01000164">
    <property type="protein sequence ID" value="KPC60176.1"/>
    <property type="molecule type" value="Genomic_DNA"/>
</dbReference>
<keyword evidence="4" id="KW-1185">Reference proteome</keyword>
<protein>
    <submittedName>
        <fullName evidence="3">ATP nucleotide 3'-pyrophosphokinase</fullName>
    </submittedName>
</protein>
<dbReference type="PATRIC" id="fig|66876.3.peg.6832"/>
<feature type="signal peptide" evidence="2">
    <location>
        <begin position="1"/>
        <end position="30"/>
    </location>
</feature>
<dbReference type="RefSeq" id="WP_053926861.1">
    <property type="nucleotide sequence ID" value="NZ_LGKG01000164.1"/>
</dbReference>
<gene>
    <name evidence="3" type="ORF">ADL29_30995</name>
</gene>
<feature type="region of interest" description="Disordered" evidence="1">
    <location>
        <begin position="35"/>
        <end position="58"/>
    </location>
</feature>
<sequence length="262" mass="28347">MRITTKLSRAVTALALSAIVGLGLANGAQAASAQDNTAHPSARSATEGGGWQGEGGLSLSPADNARVDAYLEQAKKAERSISPQVRAAAVLSAAEVIGFDRRLKSPDSLKRKVATSMRENPGQNVGEALARISDSVRYTLQWPDDRYSVGVTIASHTLAAWGNDSTKWTNRWNGGKGYKGLNTGWHAPHSGHSFEIQFHTPTSKWAQEETHKLYEEQRLPTTTPERAKELQEQQDSIFAMVPVPPGADRLTAPRVPVTASRR</sequence>
<dbReference type="GO" id="GO:0016301">
    <property type="term" value="F:kinase activity"/>
    <property type="evidence" value="ECO:0007669"/>
    <property type="project" value="UniProtKB-KW"/>
</dbReference>
<keyword evidence="2" id="KW-0732">Signal</keyword>
<reference evidence="4" key="1">
    <citation type="submission" date="2015-07" db="EMBL/GenBank/DDBJ databases">
        <authorList>
            <person name="Ju K.-S."/>
            <person name="Doroghazi J.R."/>
            <person name="Metcalf W.W."/>
        </authorList>
    </citation>
    <scope>NUCLEOTIDE SEQUENCE [LARGE SCALE GENOMIC DNA]</scope>
    <source>
        <strain evidence="4">NRRL ISP-5002</strain>
    </source>
</reference>
<evidence type="ECO:0000313" key="3">
    <source>
        <dbReference type="EMBL" id="KPC60176.1"/>
    </source>
</evidence>
<evidence type="ECO:0000256" key="1">
    <source>
        <dbReference type="SAM" id="MobiDB-lite"/>
    </source>
</evidence>